<dbReference type="EMBL" id="QUAE01000028">
    <property type="protein sequence ID" value="REJ06254.1"/>
    <property type="molecule type" value="Genomic_DNA"/>
</dbReference>
<name>A0A3E0J058_9BACI</name>
<sequence>MKKVEVYDPAMCCSTGVCGPSVDPALTKVAKQLAVLEANGVKVERYNLSNDTQVFVENDKVSAHLQKEGELALPLTIVDGEVKKTKAYPTEGEFAEWCGVEESLLTENKTKADARFTILD</sequence>
<dbReference type="GO" id="GO:0003677">
    <property type="term" value="F:DNA binding"/>
    <property type="evidence" value="ECO:0007669"/>
    <property type="project" value="InterPro"/>
</dbReference>
<evidence type="ECO:0000313" key="1">
    <source>
        <dbReference type="EMBL" id="REJ06254.1"/>
    </source>
</evidence>
<proteinExistence type="predicted"/>
<reference evidence="1 2" key="1">
    <citation type="submission" date="2018-08" db="EMBL/GenBank/DDBJ databases">
        <title>Genome sequence of Halobacillus trueperi KCTC 3686.</title>
        <authorList>
            <person name="Cho K.H."/>
            <person name="Kwak M.-J."/>
            <person name="Kim B.-Y."/>
            <person name="Chun J."/>
        </authorList>
    </citation>
    <scope>NUCLEOTIDE SEQUENCE [LARGE SCALE GENOMIC DNA]</scope>
    <source>
        <strain evidence="1 2">KCTC 3686</strain>
    </source>
</reference>
<dbReference type="NCBIfam" id="NF033727">
    <property type="entry name" value="chaperon_ArsD"/>
    <property type="match status" value="1"/>
</dbReference>
<keyword evidence="2" id="KW-1185">Reference proteome</keyword>
<dbReference type="Proteomes" id="UP000256305">
    <property type="component" value="Unassembled WGS sequence"/>
</dbReference>
<dbReference type="GO" id="GO:0045892">
    <property type="term" value="P:negative regulation of DNA-templated transcription"/>
    <property type="evidence" value="ECO:0007669"/>
    <property type="project" value="InterPro"/>
</dbReference>
<accession>A0A3E0J058</accession>
<dbReference type="GO" id="GO:0046685">
    <property type="term" value="P:response to arsenic-containing substance"/>
    <property type="evidence" value="ECO:0007669"/>
    <property type="project" value="InterPro"/>
</dbReference>
<dbReference type="Pfam" id="PF06953">
    <property type="entry name" value="ArsD"/>
    <property type="match status" value="1"/>
</dbReference>
<comment type="caution">
    <text evidence="1">The sequence shown here is derived from an EMBL/GenBank/DDBJ whole genome shotgun (WGS) entry which is preliminary data.</text>
</comment>
<evidence type="ECO:0000313" key="2">
    <source>
        <dbReference type="Proteomes" id="UP000256305"/>
    </source>
</evidence>
<organism evidence="1 2">
    <name type="scientific">Halobacillus trueperi</name>
    <dbReference type="NCBI Taxonomy" id="156205"/>
    <lineage>
        <taxon>Bacteria</taxon>
        <taxon>Bacillati</taxon>
        <taxon>Bacillota</taxon>
        <taxon>Bacilli</taxon>
        <taxon>Bacillales</taxon>
        <taxon>Bacillaceae</taxon>
        <taxon>Halobacillus</taxon>
    </lineage>
</organism>
<protein>
    <submittedName>
        <fullName evidence="1">Arsenical resistance operon transcriptional repressor ArsD</fullName>
    </submittedName>
</protein>
<dbReference type="InterPro" id="IPR010712">
    <property type="entry name" value="Arsenical-R_ArsD"/>
</dbReference>
<dbReference type="RefSeq" id="WP_115824979.1">
    <property type="nucleotide sequence ID" value="NZ_QUAE01000028.1"/>
</dbReference>
<gene>
    <name evidence="1" type="ORF">DYE48_19235</name>
</gene>
<dbReference type="Gene3D" id="3.40.30.10">
    <property type="entry name" value="Glutaredoxin"/>
    <property type="match status" value="1"/>
</dbReference>
<dbReference type="AlphaFoldDB" id="A0A3E0J058"/>